<proteinExistence type="predicted"/>
<evidence type="ECO:0000313" key="3">
    <source>
        <dbReference type="EMBL" id="QLD26497.1"/>
    </source>
</evidence>
<protein>
    <recommendedName>
        <fullName evidence="5">Right-handed parallel beta-helix repeat-containing protein</fullName>
    </recommendedName>
</protein>
<dbReference type="Proteomes" id="UP000509335">
    <property type="component" value="Chromosome"/>
</dbReference>
<dbReference type="SUPFAM" id="SSF51126">
    <property type="entry name" value="Pectin lyase-like"/>
    <property type="match status" value="1"/>
</dbReference>
<feature type="region of interest" description="Disordered" evidence="1">
    <location>
        <begin position="50"/>
        <end position="135"/>
    </location>
</feature>
<sequence>MSHDETTPEGGVHTVPPAPAKRRRALWVATGVAGLTGVVGLAALGGLAARDDPSDDAQRLSDQHSATARQNVSDAGRAQDEGRNADEDAERHGGQDPGGEDEWSGQDDWSAGGGRADGKGEDRRDAEQARVQDVPCDPDRLIAAITRANADNGGTLKLARGCTYTLTVNNGPGGSGLPPITQNITIKGEDSTLVRAANAAPFRFFDVVSGGHLRLADVTLTGGQAPQGGAIRVASGGAADLEKAKLVNNNAIALIGTGGAVDNAGTTTLDHTTVTDNAAVLAGGGINNTGLLKVSDSKIAGNAAGAAGGAINNFTGTVVVHKTAITGNRSVGAGGGIASEGGIVNLDDTEVTDNTTGVTGGGIGVLNSQLTLRHSTVARNASVGGGGGIANTSGLLLSSTVTIEDSKIAENLTDGIGGGGILNVDLTPAGPGGTASLTVRNSEIVKNKATLGGGIRNINGTVALTNAKIVNNTALAPNGGGGINTNTNITAVDPTTVIVGNRPNNCTGTVTNCFGPLPPSGGRGPTPSPGPPPRRPIRRAVAPPPGAAYRMWGFF</sequence>
<keyword evidence="2" id="KW-0812">Transmembrane</keyword>
<dbReference type="AlphaFoldDB" id="A0A7H8XN82"/>
<dbReference type="KEGG" id="mcab:HXZ27_21650"/>
<organism evidence="3 4">
    <name type="scientific">Micromonospora carbonacea</name>
    <dbReference type="NCBI Taxonomy" id="47853"/>
    <lineage>
        <taxon>Bacteria</taxon>
        <taxon>Bacillati</taxon>
        <taxon>Actinomycetota</taxon>
        <taxon>Actinomycetes</taxon>
        <taxon>Micromonosporales</taxon>
        <taxon>Micromonosporaceae</taxon>
        <taxon>Micromonospora</taxon>
    </lineage>
</organism>
<evidence type="ECO:0000313" key="4">
    <source>
        <dbReference type="Proteomes" id="UP000509335"/>
    </source>
</evidence>
<keyword evidence="2" id="KW-0472">Membrane</keyword>
<dbReference type="InterPro" id="IPR011050">
    <property type="entry name" value="Pectin_lyase_fold/virulence"/>
</dbReference>
<feature type="transmembrane region" description="Helical" evidence="2">
    <location>
        <begin position="26"/>
        <end position="49"/>
    </location>
</feature>
<accession>A0A7H8XN82</accession>
<feature type="region of interest" description="Disordered" evidence="1">
    <location>
        <begin position="515"/>
        <end position="543"/>
    </location>
</feature>
<feature type="compositionally biased region" description="Basic and acidic residues" evidence="1">
    <location>
        <begin position="50"/>
        <end position="62"/>
    </location>
</feature>
<reference evidence="3 4" key="1">
    <citation type="submission" date="2020-07" db="EMBL/GenBank/DDBJ databases">
        <title>A bifunctional nitrone conjugated secondary metabolite targeting the ribosome.</title>
        <authorList>
            <person name="Limbrick E.M."/>
            <person name="Graf M."/>
            <person name="Derewacz D.K."/>
            <person name="Nguyen F."/>
            <person name="Spraggins J.M."/>
            <person name="Wieland M."/>
            <person name="Ynigez-Gutierrez A.E."/>
            <person name="Reisman B.J."/>
            <person name="Zinshteyn B."/>
            <person name="McCulloch K."/>
            <person name="Iverson T.M."/>
            <person name="Green R."/>
            <person name="Wilson D.N."/>
            <person name="Bachmann B.O."/>
        </authorList>
    </citation>
    <scope>NUCLEOTIDE SEQUENCE [LARGE SCALE GENOMIC DNA]</scope>
    <source>
        <strain evidence="4">aurantiaca</strain>
    </source>
</reference>
<dbReference type="EMBL" id="CP058322">
    <property type="protein sequence ID" value="QLD26497.1"/>
    <property type="molecule type" value="Genomic_DNA"/>
</dbReference>
<keyword evidence="2" id="KW-1133">Transmembrane helix</keyword>
<dbReference type="PANTHER" id="PTHR11319:SF35">
    <property type="entry name" value="OUTER MEMBRANE PROTEIN PMPC-RELATED"/>
    <property type="match status" value="1"/>
</dbReference>
<evidence type="ECO:0000256" key="1">
    <source>
        <dbReference type="SAM" id="MobiDB-lite"/>
    </source>
</evidence>
<feature type="compositionally biased region" description="Polar residues" evidence="1">
    <location>
        <begin position="63"/>
        <end position="73"/>
    </location>
</feature>
<dbReference type="PANTHER" id="PTHR11319">
    <property type="entry name" value="G PROTEIN-COUPLED RECEPTOR-RELATED"/>
    <property type="match status" value="1"/>
</dbReference>
<evidence type="ECO:0000256" key="2">
    <source>
        <dbReference type="SAM" id="Phobius"/>
    </source>
</evidence>
<feature type="compositionally biased region" description="Basic and acidic residues" evidence="1">
    <location>
        <begin position="77"/>
        <end position="94"/>
    </location>
</feature>
<gene>
    <name evidence="3" type="ORF">HXZ27_21650</name>
</gene>
<evidence type="ECO:0008006" key="5">
    <source>
        <dbReference type="Google" id="ProtNLM"/>
    </source>
</evidence>
<name>A0A7H8XN82_9ACTN</name>
<feature type="compositionally biased region" description="Basic and acidic residues" evidence="1">
    <location>
        <begin position="116"/>
        <end position="130"/>
    </location>
</feature>